<dbReference type="AlphaFoldDB" id="A0A927R8I0"/>
<keyword evidence="1" id="KW-0732">Signal</keyword>
<name>A0A927R8I0_9BACL</name>
<keyword evidence="3" id="KW-1185">Reference proteome</keyword>
<protein>
    <submittedName>
        <fullName evidence="2">Uncharacterized lipoprotein YehR (DUF1307 family)</fullName>
    </submittedName>
</protein>
<feature type="signal peptide" evidence="1">
    <location>
        <begin position="1"/>
        <end position="20"/>
    </location>
</feature>
<proteinExistence type="predicted"/>
<keyword evidence="2" id="KW-0449">Lipoprotein</keyword>
<feature type="chain" id="PRO_5039717063" evidence="1">
    <location>
        <begin position="21"/>
        <end position="160"/>
    </location>
</feature>
<dbReference type="EMBL" id="JADBEL010000045">
    <property type="protein sequence ID" value="MBE1557024.1"/>
    <property type="molecule type" value="Genomic_DNA"/>
</dbReference>
<reference evidence="2" key="1">
    <citation type="submission" date="2020-10" db="EMBL/GenBank/DDBJ databases">
        <title>Genomic Encyclopedia of Type Strains, Phase IV (KMG-IV): sequencing the most valuable type-strain genomes for metagenomic binning, comparative biology and taxonomic classification.</title>
        <authorList>
            <person name="Goeker M."/>
        </authorList>
    </citation>
    <scope>NUCLEOTIDE SEQUENCE</scope>
    <source>
        <strain evidence="2">DSM 13886</strain>
    </source>
</reference>
<comment type="caution">
    <text evidence="2">The sequence shown here is derived from an EMBL/GenBank/DDBJ whole genome shotgun (WGS) entry which is preliminary data.</text>
</comment>
<evidence type="ECO:0000313" key="3">
    <source>
        <dbReference type="Proteomes" id="UP000658225"/>
    </source>
</evidence>
<organism evidence="2 3">
    <name type="scientific">Sporosarcina limicola</name>
    <dbReference type="NCBI Taxonomy" id="34101"/>
    <lineage>
        <taxon>Bacteria</taxon>
        <taxon>Bacillati</taxon>
        <taxon>Bacillota</taxon>
        <taxon>Bacilli</taxon>
        <taxon>Bacillales</taxon>
        <taxon>Caryophanaceae</taxon>
        <taxon>Sporosarcina</taxon>
    </lineage>
</organism>
<evidence type="ECO:0000256" key="1">
    <source>
        <dbReference type="SAM" id="SignalP"/>
    </source>
</evidence>
<dbReference type="PROSITE" id="PS51257">
    <property type="entry name" value="PROKAR_LIPOPROTEIN"/>
    <property type="match status" value="1"/>
</dbReference>
<gene>
    <name evidence="2" type="ORF">H4683_004152</name>
</gene>
<sequence>MKKMNVIIAMLLAVMLSGCAEQMNSQNQSRDNLDEDEISASYGKQVVLYLEKYNEQVEEIFTLLKLFDKNPDLKDNLSFLIEEKQRWYEIRDSQEEGRLFPISKKDEELNDVIEMLRIDIIKVESDILKFLWGDVDSSVIIKKLNEMEQYKKKIKDLIDN</sequence>
<evidence type="ECO:0000313" key="2">
    <source>
        <dbReference type="EMBL" id="MBE1557024.1"/>
    </source>
</evidence>
<accession>A0A927R8I0</accession>
<dbReference type="RefSeq" id="WP_192600613.1">
    <property type="nucleotide sequence ID" value="NZ_JADBEL010000045.1"/>
</dbReference>
<dbReference type="Proteomes" id="UP000658225">
    <property type="component" value="Unassembled WGS sequence"/>
</dbReference>